<keyword evidence="1" id="KW-0812">Transmembrane</keyword>
<evidence type="ECO:0000256" key="1">
    <source>
        <dbReference type="SAM" id="Phobius"/>
    </source>
</evidence>
<keyword evidence="1" id="KW-1133">Transmembrane helix</keyword>
<proteinExistence type="predicted"/>
<dbReference type="AlphaFoldDB" id="A0A1M7ZTN0"/>
<name>A0A1M7ZTN0_9FLAO</name>
<feature type="transmembrane region" description="Helical" evidence="1">
    <location>
        <begin position="12"/>
        <end position="32"/>
    </location>
</feature>
<dbReference type="EMBL" id="FRYK01000001">
    <property type="protein sequence ID" value="SHO72153.1"/>
    <property type="molecule type" value="Genomic_DNA"/>
</dbReference>
<dbReference type="OrthoDB" id="886404at2"/>
<keyword evidence="3" id="KW-1185">Reference proteome</keyword>
<evidence type="ECO:0000313" key="3">
    <source>
        <dbReference type="Proteomes" id="UP000184611"/>
    </source>
</evidence>
<keyword evidence="1" id="KW-0472">Membrane</keyword>
<sequence length="163" mass="18447">MEKFLYLEKTSLKSLILGNLLWISGLFLLLFFNVTFGPAFVLVWIALIIGGFVILSNNGIELDLKNNQYRNVFSILGLKIGDWKNFPKMESISVFRSNISTKFGGIGISSTASVRISEKAILINLFPENGKPTTLYFTEDEKLALEISEKLKMKYEVEIINKI</sequence>
<feature type="transmembrane region" description="Helical" evidence="1">
    <location>
        <begin position="38"/>
        <end position="60"/>
    </location>
</feature>
<dbReference type="RefSeq" id="WP_073581052.1">
    <property type="nucleotide sequence ID" value="NZ_CBCSEA010000001.1"/>
</dbReference>
<evidence type="ECO:0000313" key="2">
    <source>
        <dbReference type="EMBL" id="SHO72153.1"/>
    </source>
</evidence>
<organism evidence="2 3">
    <name type="scientific">Flavobacterium cucumis</name>
    <dbReference type="NCBI Taxonomy" id="416016"/>
    <lineage>
        <taxon>Bacteria</taxon>
        <taxon>Pseudomonadati</taxon>
        <taxon>Bacteroidota</taxon>
        <taxon>Flavobacteriia</taxon>
        <taxon>Flavobacteriales</taxon>
        <taxon>Flavobacteriaceae</taxon>
        <taxon>Flavobacterium</taxon>
    </lineage>
</organism>
<accession>A0A1M7ZTN0</accession>
<gene>
    <name evidence="2" type="ORF">SAMN05443547_0479</name>
</gene>
<evidence type="ECO:0008006" key="4">
    <source>
        <dbReference type="Google" id="ProtNLM"/>
    </source>
</evidence>
<protein>
    <recommendedName>
        <fullName evidence="4">PH domain-containing protein</fullName>
    </recommendedName>
</protein>
<dbReference type="STRING" id="416016.SAMN05443547_0479"/>
<dbReference type="Proteomes" id="UP000184611">
    <property type="component" value="Unassembled WGS sequence"/>
</dbReference>
<reference evidence="3" key="1">
    <citation type="submission" date="2016-12" db="EMBL/GenBank/DDBJ databases">
        <authorList>
            <person name="Varghese N."/>
            <person name="Submissions S."/>
        </authorList>
    </citation>
    <scope>NUCLEOTIDE SEQUENCE [LARGE SCALE GENOMIC DNA]</scope>
    <source>
        <strain evidence="3">DSM 18830</strain>
    </source>
</reference>